<sequence>MQSSLLAKHISFISDLSPSKHEWNIRARVIRLWKQPNFLCPELGDNVESVLLDEKCGRIQATARGTLRIKDQLVEGNVHEIFTFGMVLNSQPYKTTMHNYKLTFNLKMTLTLVPTSTIPMYGFSFVNFEDILNEAKEDAYLVVGTLINQMACVMETGWLLLKWVTMLLKQRFSQVNNIGQVVLIPTMTKYPSNQTLPIKFQRRQFPLLSWFAMTINKSQGKTLSHVERATLRGPYKS</sequence>
<evidence type="ECO:0000313" key="1">
    <source>
        <dbReference type="EMBL" id="KAI4334719.1"/>
    </source>
</evidence>
<evidence type="ECO:0000313" key="2">
    <source>
        <dbReference type="Proteomes" id="UP000828941"/>
    </source>
</evidence>
<dbReference type="EMBL" id="CM039431">
    <property type="protein sequence ID" value="KAI4334719.1"/>
    <property type="molecule type" value="Genomic_DNA"/>
</dbReference>
<accession>A0ACB9NFV9</accession>
<reference evidence="1 2" key="1">
    <citation type="journal article" date="2022" name="DNA Res.">
        <title>Chromosomal-level genome assembly of the orchid tree Bauhinia variegata (Leguminosae; Cercidoideae) supports the allotetraploid origin hypothesis of Bauhinia.</title>
        <authorList>
            <person name="Zhong Y."/>
            <person name="Chen Y."/>
            <person name="Zheng D."/>
            <person name="Pang J."/>
            <person name="Liu Y."/>
            <person name="Luo S."/>
            <person name="Meng S."/>
            <person name="Qian L."/>
            <person name="Wei D."/>
            <person name="Dai S."/>
            <person name="Zhou R."/>
        </authorList>
    </citation>
    <scope>NUCLEOTIDE SEQUENCE [LARGE SCALE GENOMIC DNA]</scope>
    <source>
        <strain evidence="1">BV-YZ2020</strain>
    </source>
</reference>
<proteinExistence type="predicted"/>
<name>A0ACB9NFV9_BAUVA</name>
<gene>
    <name evidence="1" type="ORF">L6164_013431</name>
</gene>
<comment type="caution">
    <text evidence="1">The sequence shown here is derived from an EMBL/GenBank/DDBJ whole genome shotgun (WGS) entry which is preliminary data.</text>
</comment>
<organism evidence="1 2">
    <name type="scientific">Bauhinia variegata</name>
    <name type="common">Purple orchid tree</name>
    <name type="synonym">Phanera variegata</name>
    <dbReference type="NCBI Taxonomy" id="167791"/>
    <lineage>
        <taxon>Eukaryota</taxon>
        <taxon>Viridiplantae</taxon>
        <taxon>Streptophyta</taxon>
        <taxon>Embryophyta</taxon>
        <taxon>Tracheophyta</taxon>
        <taxon>Spermatophyta</taxon>
        <taxon>Magnoliopsida</taxon>
        <taxon>eudicotyledons</taxon>
        <taxon>Gunneridae</taxon>
        <taxon>Pentapetalae</taxon>
        <taxon>rosids</taxon>
        <taxon>fabids</taxon>
        <taxon>Fabales</taxon>
        <taxon>Fabaceae</taxon>
        <taxon>Cercidoideae</taxon>
        <taxon>Cercideae</taxon>
        <taxon>Bauhiniinae</taxon>
        <taxon>Bauhinia</taxon>
    </lineage>
</organism>
<dbReference type="Proteomes" id="UP000828941">
    <property type="component" value="Chromosome 6"/>
</dbReference>
<protein>
    <submittedName>
        <fullName evidence="1">Uncharacterized protein</fullName>
    </submittedName>
</protein>
<keyword evidence="2" id="KW-1185">Reference proteome</keyword>